<dbReference type="InterPro" id="IPR039422">
    <property type="entry name" value="MarR/SlyA-like"/>
</dbReference>
<proteinExistence type="predicted"/>
<reference evidence="3" key="1">
    <citation type="journal article" date="2019" name="Int. J. Syst. Evol. Microbiol.">
        <title>The Global Catalogue of Microorganisms (GCM) 10K type strain sequencing project: providing services to taxonomists for standard genome sequencing and annotation.</title>
        <authorList>
            <consortium name="The Broad Institute Genomics Platform"/>
            <consortium name="The Broad Institute Genome Sequencing Center for Infectious Disease"/>
            <person name="Wu L."/>
            <person name="Ma J."/>
        </authorList>
    </citation>
    <scope>NUCLEOTIDE SEQUENCE [LARGE SCALE GENOMIC DNA]</scope>
    <source>
        <strain evidence="3">CCM 7043</strain>
    </source>
</reference>
<dbReference type="InterPro" id="IPR036388">
    <property type="entry name" value="WH-like_DNA-bd_sf"/>
</dbReference>
<dbReference type="Gene3D" id="1.10.10.10">
    <property type="entry name" value="Winged helix-like DNA-binding domain superfamily/Winged helix DNA-binding domain"/>
    <property type="match status" value="1"/>
</dbReference>
<comment type="caution">
    <text evidence="2">The sequence shown here is derived from an EMBL/GenBank/DDBJ whole genome shotgun (WGS) entry which is preliminary data.</text>
</comment>
<dbReference type="Proteomes" id="UP001597338">
    <property type="component" value="Unassembled WGS sequence"/>
</dbReference>
<name>A0ABW4V613_9MICO</name>
<dbReference type="PANTHER" id="PTHR33164:SF99">
    <property type="entry name" value="MARR FAMILY REGULATORY PROTEIN"/>
    <property type="match status" value="1"/>
</dbReference>
<dbReference type="Pfam" id="PF01047">
    <property type="entry name" value="MarR"/>
    <property type="match status" value="1"/>
</dbReference>
<dbReference type="InterPro" id="IPR000835">
    <property type="entry name" value="HTH_MarR-typ"/>
</dbReference>
<keyword evidence="3" id="KW-1185">Reference proteome</keyword>
<accession>A0ABW4V613</accession>
<dbReference type="EMBL" id="JBHUHF010000001">
    <property type="protein sequence ID" value="MFD2025284.1"/>
    <property type="molecule type" value="Genomic_DNA"/>
</dbReference>
<feature type="domain" description="HTH marR-type" evidence="1">
    <location>
        <begin position="16"/>
        <end position="151"/>
    </location>
</feature>
<gene>
    <name evidence="2" type="ORF">ACFSL2_07150</name>
</gene>
<dbReference type="InterPro" id="IPR036390">
    <property type="entry name" value="WH_DNA-bd_sf"/>
</dbReference>
<dbReference type="SMART" id="SM00347">
    <property type="entry name" value="HTH_MARR"/>
    <property type="match status" value="1"/>
</dbReference>
<dbReference type="SUPFAM" id="SSF46785">
    <property type="entry name" value="Winged helix' DNA-binding domain"/>
    <property type="match status" value="1"/>
</dbReference>
<evidence type="ECO:0000313" key="3">
    <source>
        <dbReference type="Proteomes" id="UP001597338"/>
    </source>
</evidence>
<dbReference type="RefSeq" id="WP_377197188.1">
    <property type="nucleotide sequence ID" value="NZ_JBHUHF010000001.1"/>
</dbReference>
<dbReference type="PANTHER" id="PTHR33164">
    <property type="entry name" value="TRANSCRIPTIONAL REGULATOR, MARR FAMILY"/>
    <property type="match status" value="1"/>
</dbReference>
<organism evidence="2 3">
    <name type="scientific">Promicromonospora aerolata</name>
    <dbReference type="NCBI Taxonomy" id="195749"/>
    <lineage>
        <taxon>Bacteria</taxon>
        <taxon>Bacillati</taxon>
        <taxon>Actinomycetota</taxon>
        <taxon>Actinomycetes</taxon>
        <taxon>Micrococcales</taxon>
        <taxon>Promicromonosporaceae</taxon>
        <taxon>Promicromonospora</taxon>
    </lineage>
</organism>
<sequence>MPNHGGSHDMVDRTASNELAATLLDQTMGLSGQVAGIMRDHLPALDLTEPLANLMWILDPALEPVSLRRLAERLHCDPSNITLLSTQLEGRGLAERRPHPRDGRIRTLVLTEAGAGVRRQLLDLVAARSPLAVLDDAEQRQLHAMLTKALAEH</sequence>
<evidence type="ECO:0000313" key="2">
    <source>
        <dbReference type="EMBL" id="MFD2025284.1"/>
    </source>
</evidence>
<dbReference type="PROSITE" id="PS50995">
    <property type="entry name" value="HTH_MARR_2"/>
    <property type="match status" value="1"/>
</dbReference>
<evidence type="ECO:0000259" key="1">
    <source>
        <dbReference type="PROSITE" id="PS50995"/>
    </source>
</evidence>
<protein>
    <submittedName>
        <fullName evidence="2">MarR family winged helix-turn-helix transcriptional regulator</fullName>
    </submittedName>
</protein>